<proteinExistence type="inferred from homology"/>
<name>A0A7W6F4B0_9SPHN</name>
<sequence length="150" mass="17028">MAEARFELSVERRIAAPVERVWHVMTARLEEWFYPAPWRAEARTLEWHAGGRSLIVMHGPNGEEMPNEGIVLTVEPNRRFVVTDAFTGDWQPAGPFMVGLFEIEPDGDGTLYRGTARHWTREAMEQHRAMGFEQGWGAAADQLKALAEHA</sequence>
<dbReference type="Pfam" id="PF08327">
    <property type="entry name" value="AHSA1"/>
    <property type="match status" value="1"/>
</dbReference>
<comment type="caution">
    <text evidence="3">The sequence shown here is derived from an EMBL/GenBank/DDBJ whole genome shotgun (WGS) entry which is preliminary data.</text>
</comment>
<dbReference type="InterPro" id="IPR013538">
    <property type="entry name" value="ASHA1/2-like_C"/>
</dbReference>
<dbReference type="InterPro" id="IPR023393">
    <property type="entry name" value="START-like_dom_sf"/>
</dbReference>
<organism evidence="3 4">
    <name type="scientific">Sphingomonas pseudosanguinis</name>
    <dbReference type="NCBI Taxonomy" id="413712"/>
    <lineage>
        <taxon>Bacteria</taxon>
        <taxon>Pseudomonadati</taxon>
        <taxon>Pseudomonadota</taxon>
        <taxon>Alphaproteobacteria</taxon>
        <taxon>Sphingomonadales</taxon>
        <taxon>Sphingomonadaceae</taxon>
        <taxon>Sphingomonas</taxon>
    </lineage>
</organism>
<evidence type="ECO:0000313" key="3">
    <source>
        <dbReference type="EMBL" id="MBB3880801.1"/>
    </source>
</evidence>
<dbReference type="Gene3D" id="3.30.530.20">
    <property type="match status" value="1"/>
</dbReference>
<evidence type="ECO:0000259" key="2">
    <source>
        <dbReference type="Pfam" id="PF08327"/>
    </source>
</evidence>
<comment type="similarity">
    <text evidence="1">Belongs to the AHA1 family.</text>
</comment>
<dbReference type="SUPFAM" id="SSF55961">
    <property type="entry name" value="Bet v1-like"/>
    <property type="match status" value="1"/>
</dbReference>
<gene>
    <name evidence="3" type="ORF">GGR48_003251</name>
</gene>
<reference evidence="3 4" key="1">
    <citation type="submission" date="2020-08" db="EMBL/GenBank/DDBJ databases">
        <title>Genomic Encyclopedia of Type Strains, Phase IV (KMG-IV): sequencing the most valuable type-strain genomes for metagenomic binning, comparative biology and taxonomic classification.</title>
        <authorList>
            <person name="Goeker M."/>
        </authorList>
    </citation>
    <scope>NUCLEOTIDE SEQUENCE [LARGE SCALE GENOMIC DNA]</scope>
    <source>
        <strain evidence="3 4">DSM 19512</strain>
    </source>
</reference>
<protein>
    <submittedName>
        <fullName evidence="3">Uncharacterized protein YndB with AHSA1/START domain</fullName>
    </submittedName>
</protein>
<feature type="domain" description="Activator of Hsp90 ATPase homologue 1/2-like C-terminal" evidence="2">
    <location>
        <begin position="15"/>
        <end position="148"/>
    </location>
</feature>
<dbReference type="RefSeq" id="WP_183952833.1">
    <property type="nucleotide sequence ID" value="NZ_JACIDH010000021.1"/>
</dbReference>
<dbReference type="EMBL" id="JACIDH010000021">
    <property type="protein sequence ID" value="MBB3880801.1"/>
    <property type="molecule type" value="Genomic_DNA"/>
</dbReference>
<dbReference type="AlphaFoldDB" id="A0A7W6F4B0"/>
<evidence type="ECO:0000313" key="4">
    <source>
        <dbReference type="Proteomes" id="UP000538670"/>
    </source>
</evidence>
<dbReference type="Proteomes" id="UP000538670">
    <property type="component" value="Unassembled WGS sequence"/>
</dbReference>
<keyword evidence="4" id="KW-1185">Reference proteome</keyword>
<evidence type="ECO:0000256" key="1">
    <source>
        <dbReference type="ARBA" id="ARBA00006817"/>
    </source>
</evidence>
<accession>A0A7W6F4B0</accession>